<evidence type="ECO:0000313" key="11">
    <source>
        <dbReference type="Proteomes" id="UP001339911"/>
    </source>
</evidence>
<name>A0ABU7SP12_9ACTN</name>
<dbReference type="Pfam" id="PF07690">
    <property type="entry name" value="MFS_1"/>
    <property type="match status" value="1"/>
</dbReference>
<comment type="caution">
    <text evidence="10">The sequence shown here is derived from an EMBL/GenBank/DDBJ whole genome shotgun (WGS) entry which is preliminary data.</text>
</comment>
<proteinExistence type="predicted"/>
<keyword evidence="11" id="KW-1185">Reference proteome</keyword>
<dbReference type="InterPro" id="IPR036259">
    <property type="entry name" value="MFS_trans_sf"/>
</dbReference>
<evidence type="ECO:0000256" key="1">
    <source>
        <dbReference type="ARBA" id="ARBA00004651"/>
    </source>
</evidence>
<feature type="transmembrane region" description="Helical" evidence="8">
    <location>
        <begin position="382"/>
        <end position="401"/>
    </location>
</feature>
<feature type="domain" description="Major facilitator superfamily (MFS) profile" evidence="9">
    <location>
        <begin position="36"/>
        <end position="436"/>
    </location>
</feature>
<evidence type="ECO:0000256" key="4">
    <source>
        <dbReference type="ARBA" id="ARBA00022692"/>
    </source>
</evidence>
<dbReference type="InterPro" id="IPR020846">
    <property type="entry name" value="MFS_dom"/>
</dbReference>
<dbReference type="SUPFAM" id="SSF103473">
    <property type="entry name" value="MFS general substrate transporter"/>
    <property type="match status" value="1"/>
</dbReference>
<keyword evidence="5 8" id="KW-1133">Transmembrane helix</keyword>
<dbReference type="CDD" id="cd17473">
    <property type="entry name" value="MFS_arabinose_efflux_permease_like"/>
    <property type="match status" value="1"/>
</dbReference>
<evidence type="ECO:0000259" key="9">
    <source>
        <dbReference type="PROSITE" id="PS50850"/>
    </source>
</evidence>
<dbReference type="Gene3D" id="1.20.1250.20">
    <property type="entry name" value="MFS general substrate transporter like domains"/>
    <property type="match status" value="1"/>
</dbReference>
<feature type="transmembrane region" description="Helical" evidence="8">
    <location>
        <begin position="192"/>
        <end position="209"/>
    </location>
</feature>
<accession>A0ABU7SP12</accession>
<comment type="subcellular location">
    <subcellularLocation>
        <location evidence="1">Cell membrane</location>
        <topology evidence="1">Multi-pass membrane protein</topology>
    </subcellularLocation>
</comment>
<feature type="transmembrane region" description="Helical" evidence="8">
    <location>
        <begin position="103"/>
        <end position="120"/>
    </location>
</feature>
<keyword evidence="2" id="KW-0813">Transport</keyword>
<feature type="transmembrane region" description="Helical" evidence="8">
    <location>
        <begin position="319"/>
        <end position="342"/>
    </location>
</feature>
<evidence type="ECO:0000256" key="7">
    <source>
        <dbReference type="SAM" id="MobiDB-lite"/>
    </source>
</evidence>
<feature type="transmembrane region" description="Helical" evidence="8">
    <location>
        <begin position="70"/>
        <end position="91"/>
    </location>
</feature>
<dbReference type="PROSITE" id="PS00217">
    <property type="entry name" value="SUGAR_TRANSPORT_2"/>
    <property type="match status" value="1"/>
</dbReference>
<feature type="transmembrane region" description="Helical" evidence="8">
    <location>
        <begin position="413"/>
        <end position="431"/>
    </location>
</feature>
<organism evidence="10 11">
    <name type="scientific">Plantactinospora veratri</name>
    <dbReference type="NCBI Taxonomy" id="1436122"/>
    <lineage>
        <taxon>Bacteria</taxon>
        <taxon>Bacillati</taxon>
        <taxon>Actinomycetota</taxon>
        <taxon>Actinomycetes</taxon>
        <taxon>Micromonosporales</taxon>
        <taxon>Micromonosporaceae</taxon>
        <taxon>Plantactinospora</taxon>
    </lineage>
</organism>
<dbReference type="EMBL" id="JAZGQL010000036">
    <property type="protein sequence ID" value="MEE6311655.1"/>
    <property type="molecule type" value="Genomic_DNA"/>
</dbReference>
<protein>
    <submittedName>
        <fullName evidence="10">MFS transporter</fullName>
    </submittedName>
</protein>
<sequence length="441" mass="44290">MTATPEHASPEPAGTAARHRVARGRADRSPGPPRGPLWILLLASTLTVLAGAVLAPVVELLRADLGVSAGAAGLVLTAHGLSLALVGPLVGRAVDRWGVPGPLAAGLVLYGVAGGAGLLLDDYLALVASRLVFGIGAAAVFTGTTLGLLDLAAGSAARDRVMGWRSAAISLGGVLWPLLGGALGTISWHAPFAVYLVGVPLGLVTLRVLSTTDARRPAPGTAASRSESTGGAEEEAPGGPGHARPARPEPLLRGRPRLLGIYALQAVATALLYGVLVFLPPRLAEVGVRDSFQVALFGALLSLVMSLTGLRFARVRARLGWSALLLLAFGAWTVALVLLALGTSLIPLLLGPAVFGFGMGLAVPALTVLAAEHAPAGRRGQATALLGTATFGSQFGSPLLFGPVEAATSTSGVFLAAAALAALTLLALLTTGRRLGAGAPG</sequence>
<dbReference type="Proteomes" id="UP001339911">
    <property type="component" value="Unassembled WGS sequence"/>
</dbReference>
<feature type="transmembrane region" description="Helical" evidence="8">
    <location>
        <begin position="291"/>
        <end position="312"/>
    </location>
</feature>
<evidence type="ECO:0000256" key="2">
    <source>
        <dbReference type="ARBA" id="ARBA00022448"/>
    </source>
</evidence>
<feature type="compositionally biased region" description="Low complexity" evidence="7">
    <location>
        <begin position="220"/>
        <end position="231"/>
    </location>
</feature>
<keyword evidence="4 8" id="KW-0812">Transmembrane</keyword>
<feature type="transmembrane region" description="Helical" evidence="8">
    <location>
        <begin position="348"/>
        <end position="370"/>
    </location>
</feature>
<feature type="region of interest" description="Disordered" evidence="7">
    <location>
        <begin position="1"/>
        <end position="30"/>
    </location>
</feature>
<keyword evidence="3" id="KW-1003">Cell membrane</keyword>
<feature type="region of interest" description="Disordered" evidence="7">
    <location>
        <begin position="215"/>
        <end position="248"/>
    </location>
</feature>
<feature type="transmembrane region" description="Helical" evidence="8">
    <location>
        <begin position="37"/>
        <end position="58"/>
    </location>
</feature>
<dbReference type="PROSITE" id="PS50850">
    <property type="entry name" value="MFS"/>
    <property type="match status" value="1"/>
</dbReference>
<dbReference type="RefSeq" id="WP_331211543.1">
    <property type="nucleotide sequence ID" value="NZ_JAZGQL010000036.1"/>
</dbReference>
<dbReference type="InterPro" id="IPR011701">
    <property type="entry name" value="MFS"/>
</dbReference>
<evidence type="ECO:0000256" key="3">
    <source>
        <dbReference type="ARBA" id="ARBA00022475"/>
    </source>
</evidence>
<evidence type="ECO:0000313" key="10">
    <source>
        <dbReference type="EMBL" id="MEE6311655.1"/>
    </source>
</evidence>
<reference evidence="10 11" key="1">
    <citation type="submission" date="2024-01" db="EMBL/GenBank/DDBJ databases">
        <title>Genome insights into Plantactinospora veratri sp. nov.</title>
        <authorList>
            <person name="Wang L."/>
        </authorList>
    </citation>
    <scope>NUCLEOTIDE SEQUENCE [LARGE SCALE GENOMIC DNA]</scope>
    <source>
        <strain evidence="10 11">NEAU-FHS4</strain>
    </source>
</reference>
<gene>
    <name evidence="10" type="ORF">V1634_33005</name>
</gene>
<feature type="transmembrane region" description="Helical" evidence="8">
    <location>
        <begin position="259"/>
        <end position="279"/>
    </location>
</feature>
<dbReference type="InterPro" id="IPR050171">
    <property type="entry name" value="MFS_Transporters"/>
</dbReference>
<dbReference type="PANTHER" id="PTHR23517">
    <property type="entry name" value="RESISTANCE PROTEIN MDTM, PUTATIVE-RELATED-RELATED"/>
    <property type="match status" value="1"/>
</dbReference>
<evidence type="ECO:0000256" key="6">
    <source>
        <dbReference type="ARBA" id="ARBA00023136"/>
    </source>
</evidence>
<feature type="transmembrane region" description="Helical" evidence="8">
    <location>
        <begin position="132"/>
        <end position="152"/>
    </location>
</feature>
<dbReference type="InterPro" id="IPR005829">
    <property type="entry name" value="Sugar_transporter_CS"/>
</dbReference>
<evidence type="ECO:0000256" key="8">
    <source>
        <dbReference type="SAM" id="Phobius"/>
    </source>
</evidence>
<evidence type="ECO:0000256" key="5">
    <source>
        <dbReference type="ARBA" id="ARBA00022989"/>
    </source>
</evidence>
<keyword evidence="6 8" id="KW-0472">Membrane</keyword>